<dbReference type="InterPro" id="IPR001680">
    <property type="entry name" value="WD40_rpt"/>
</dbReference>
<comment type="caution">
    <text evidence="1">The sequence shown here is derived from an EMBL/GenBank/DDBJ whole genome shotgun (WGS) entry which is preliminary data.</text>
</comment>
<dbReference type="PANTHER" id="PTHR13211:SF0">
    <property type="entry name" value="TELOMERASE CAJAL BODY PROTEIN 1"/>
    <property type="match status" value="1"/>
</dbReference>
<dbReference type="PANTHER" id="PTHR13211">
    <property type="entry name" value="TELOMERASE CAJAL BODY PROTEIN 1"/>
    <property type="match status" value="1"/>
</dbReference>
<dbReference type="Pfam" id="PF00400">
    <property type="entry name" value="WD40"/>
    <property type="match status" value="2"/>
</dbReference>
<dbReference type="AlphaFoldDB" id="A0A2T9ZB29"/>
<dbReference type="Proteomes" id="UP000245609">
    <property type="component" value="Unassembled WGS sequence"/>
</dbReference>
<dbReference type="SMART" id="SM00320">
    <property type="entry name" value="WD40"/>
    <property type="match status" value="4"/>
</dbReference>
<proteinExistence type="predicted"/>
<dbReference type="EMBL" id="MBFS01000833">
    <property type="protein sequence ID" value="PVV01747.1"/>
    <property type="molecule type" value="Genomic_DNA"/>
</dbReference>
<gene>
    <name evidence="1" type="ORF">BB560_003824</name>
</gene>
<accession>A0A2T9ZB29</accession>
<dbReference type="OrthoDB" id="239865at2759"/>
<dbReference type="InterPro" id="IPR036322">
    <property type="entry name" value="WD40_repeat_dom_sf"/>
</dbReference>
<reference evidence="1 2" key="1">
    <citation type="journal article" date="2018" name="MBio">
        <title>Comparative Genomics Reveals the Core Gene Toolbox for the Fungus-Insect Symbiosis.</title>
        <authorList>
            <person name="Wang Y."/>
            <person name="Stata M."/>
            <person name="Wang W."/>
            <person name="Stajich J.E."/>
            <person name="White M.M."/>
            <person name="Moncalvo J.M."/>
        </authorList>
    </citation>
    <scope>NUCLEOTIDE SEQUENCE [LARGE SCALE GENOMIC DNA]</scope>
    <source>
        <strain evidence="1 2">SC-DP-2</strain>
    </source>
</reference>
<dbReference type="SUPFAM" id="SSF50978">
    <property type="entry name" value="WD40 repeat-like"/>
    <property type="match status" value="1"/>
</dbReference>
<protein>
    <recommendedName>
        <fullName evidence="3">Anaphase-promoting complex subunit 4 WD40 domain-containing protein</fullName>
    </recommendedName>
</protein>
<dbReference type="STRING" id="133381.A0A2T9ZB29"/>
<keyword evidence="2" id="KW-1185">Reference proteome</keyword>
<dbReference type="InterPro" id="IPR015943">
    <property type="entry name" value="WD40/YVTN_repeat-like_dom_sf"/>
</dbReference>
<evidence type="ECO:0000313" key="2">
    <source>
        <dbReference type="Proteomes" id="UP000245609"/>
    </source>
</evidence>
<name>A0A2T9ZB29_9FUNG</name>
<evidence type="ECO:0008006" key="3">
    <source>
        <dbReference type="Google" id="ProtNLM"/>
    </source>
</evidence>
<dbReference type="InterPro" id="IPR051150">
    <property type="entry name" value="SWT21/TCAB1_mRNA_Telomere"/>
</dbReference>
<evidence type="ECO:0000313" key="1">
    <source>
        <dbReference type="EMBL" id="PVV01747.1"/>
    </source>
</evidence>
<feature type="non-terminal residue" evidence="1">
    <location>
        <position position="306"/>
    </location>
</feature>
<organism evidence="1 2">
    <name type="scientific">Smittium megazygosporum</name>
    <dbReference type="NCBI Taxonomy" id="133381"/>
    <lineage>
        <taxon>Eukaryota</taxon>
        <taxon>Fungi</taxon>
        <taxon>Fungi incertae sedis</taxon>
        <taxon>Zoopagomycota</taxon>
        <taxon>Kickxellomycotina</taxon>
        <taxon>Harpellomycetes</taxon>
        <taxon>Harpellales</taxon>
        <taxon>Legeriomycetaceae</taxon>
        <taxon>Smittium</taxon>
    </lineage>
</organism>
<dbReference type="Gene3D" id="2.130.10.10">
    <property type="entry name" value="YVTN repeat-like/Quinoprotein amine dehydrogenase"/>
    <property type="match status" value="2"/>
</dbReference>
<sequence>MIKKSSDSVKKCPFKLEQTGFFDLRSNSLPIPKTTNSDLNNHFKSIQWSPEGLQLLSNSGDNAVRIFNYNEESDLDKTYNSVALDNAYTAEGSIYSTEWYPYKSIIAKYKTHDDKDELLSSISAIFSSDGYFERISTFDVQHPGYPSHSFKTSQTKKSQDGLKGIVSCLAVPPYQSPNTDKIISAATFSGNLSIWDHSSRTLVSSWKSNSTPMKSNGITSLQFSPDGTYLFAGARKTNKIHCWDIRNTTSPVSVIHRISNTLQRMGFTIDGAQNYLVSGNTDGSIWFNCLSPEALCFETFKFSAHK</sequence>